<comment type="caution">
    <text evidence="1">The sequence shown here is derived from an EMBL/GenBank/DDBJ whole genome shotgun (WGS) entry which is preliminary data.</text>
</comment>
<evidence type="ECO:0000313" key="1">
    <source>
        <dbReference type="EMBL" id="KAG0439354.1"/>
    </source>
</evidence>
<name>A0AC60QQ89_IXOPE</name>
<proteinExistence type="predicted"/>
<evidence type="ECO:0000313" key="2">
    <source>
        <dbReference type="Proteomes" id="UP000805193"/>
    </source>
</evidence>
<keyword evidence="2" id="KW-1185">Reference proteome</keyword>
<organism evidence="1 2">
    <name type="scientific">Ixodes persulcatus</name>
    <name type="common">Taiga tick</name>
    <dbReference type="NCBI Taxonomy" id="34615"/>
    <lineage>
        <taxon>Eukaryota</taxon>
        <taxon>Metazoa</taxon>
        <taxon>Ecdysozoa</taxon>
        <taxon>Arthropoda</taxon>
        <taxon>Chelicerata</taxon>
        <taxon>Arachnida</taxon>
        <taxon>Acari</taxon>
        <taxon>Parasitiformes</taxon>
        <taxon>Ixodida</taxon>
        <taxon>Ixodoidea</taxon>
        <taxon>Ixodidae</taxon>
        <taxon>Ixodinae</taxon>
        <taxon>Ixodes</taxon>
    </lineage>
</organism>
<dbReference type="Proteomes" id="UP000805193">
    <property type="component" value="Unassembled WGS sequence"/>
</dbReference>
<dbReference type="EMBL" id="JABSTQ010005423">
    <property type="protein sequence ID" value="KAG0439354.1"/>
    <property type="molecule type" value="Genomic_DNA"/>
</dbReference>
<accession>A0AC60QQ89</accession>
<reference evidence="1 2" key="1">
    <citation type="journal article" date="2020" name="Cell">
        <title>Large-Scale Comparative Analyses of Tick Genomes Elucidate Their Genetic Diversity and Vector Capacities.</title>
        <authorList>
            <consortium name="Tick Genome and Microbiome Consortium (TIGMIC)"/>
            <person name="Jia N."/>
            <person name="Wang J."/>
            <person name="Shi W."/>
            <person name="Du L."/>
            <person name="Sun Y."/>
            <person name="Zhan W."/>
            <person name="Jiang J.F."/>
            <person name="Wang Q."/>
            <person name="Zhang B."/>
            <person name="Ji P."/>
            <person name="Bell-Sakyi L."/>
            <person name="Cui X.M."/>
            <person name="Yuan T.T."/>
            <person name="Jiang B.G."/>
            <person name="Yang W.F."/>
            <person name="Lam T.T."/>
            <person name="Chang Q.C."/>
            <person name="Ding S.J."/>
            <person name="Wang X.J."/>
            <person name="Zhu J.G."/>
            <person name="Ruan X.D."/>
            <person name="Zhao L."/>
            <person name="Wei J.T."/>
            <person name="Ye R.Z."/>
            <person name="Que T.C."/>
            <person name="Du C.H."/>
            <person name="Zhou Y.H."/>
            <person name="Cheng J.X."/>
            <person name="Dai P.F."/>
            <person name="Guo W.B."/>
            <person name="Han X.H."/>
            <person name="Huang E.J."/>
            <person name="Li L.F."/>
            <person name="Wei W."/>
            <person name="Gao Y.C."/>
            <person name="Liu J.Z."/>
            <person name="Shao H.Z."/>
            <person name="Wang X."/>
            <person name="Wang C.C."/>
            <person name="Yang T.C."/>
            <person name="Huo Q.B."/>
            <person name="Li W."/>
            <person name="Chen H.Y."/>
            <person name="Chen S.E."/>
            <person name="Zhou L.G."/>
            <person name="Ni X.B."/>
            <person name="Tian J.H."/>
            <person name="Sheng Y."/>
            <person name="Liu T."/>
            <person name="Pan Y.S."/>
            <person name="Xia L.Y."/>
            <person name="Li J."/>
            <person name="Zhao F."/>
            <person name="Cao W.C."/>
        </authorList>
    </citation>
    <scope>NUCLEOTIDE SEQUENCE [LARGE SCALE GENOMIC DNA]</scope>
    <source>
        <strain evidence="1">Iper-2018</strain>
    </source>
</reference>
<protein>
    <submittedName>
        <fullName evidence="1">Uncharacterized protein</fullName>
    </submittedName>
</protein>
<gene>
    <name evidence="1" type="ORF">HPB47_016681</name>
</gene>
<sequence>MTSLAGLLLVPGIAPRQPTGMIHASERRGDVTKGPPFNVEGALLAGYDDDEPGQGLRHPHAASALPLSWVLRRPELVRLTRGDR</sequence>